<evidence type="ECO:0000256" key="10">
    <source>
        <dbReference type="SAM" id="Phobius"/>
    </source>
</evidence>
<dbReference type="GO" id="GO:0055085">
    <property type="term" value="P:transmembrane transport"/>
    <property type="evidence" value="ECO:0007669"/>
    <property type="project" value="InterPro"/>
</dbReference>
<comment type="similarity">
    <text evidence="2">Belongs to the amino acid-polyamine-organocation (APC) superfamily. Amino acid transporter (AAT) (TC 2.A.3.1) family.</text>
</comment>
<dbReference type="Pfam" id="PF00324">
    <property type="entry name" value="AA_permease"/>
    <property type="match status" value="1"/>
</dbReference>
<dbReference type="RefSeq" id="WP_067667241.1">
    <property type="nucleotide sequence ID" value="NZ_CBCSIK010000002.1"/>
</dbReference>
<feature type="transmembrane region" description="Helical" evidence="10">
    <location>
        <begin position="104"/>
        <end position="127"/>
    </location>
</feature>
<dbReference type="PIRSF" id="PIRSF006060">
    <property type="entry name" value="AA_transporter"/>
    <property type="match status" value="1"/>
</dbReference>
<feature type="transmembrane region" description="Helical" evidence="10">
    <location>
        <begin position="49"/>
        <end position="68"/>
    </location>
</feature>
<dbReference type="EMBL" id="LUAW01000013">
    <property type="protein sequence ID" value="KYQ72839.1"/>
    <property type="molecule type" value="Genomic_DNA"/>
</dbReference>
<dbReference type="GO" id="GO:0006865">
    <property type="term" value="P:amino acid transport"/>
    <property type="evidence" value="ECO:0007669"/>
    <property type="project" value="UniProtKB-KW"/>
</dbReference>
<protein>
    <submittedName>
        <fullName evidence="12">Aromatic amino acid transporter</fullName>
    </submittedName>
</protein>
<feature type="transmembrane region" description="Helical" evidence="10">
    <location>
        <begin position="405"/>
        <end position="425"/>
    </location>
</feature>
<evidence type="ECO:0000256" key="3">
    <source>
        <dbReference type="ARBA" id="ARBA00022448"/>
    </source>
</evidence>
<evidence type="ECO:0000256" key="8">
    <source>
        <dbReference type="ARBA" id="ARBA00022989"/>
    </source>
</evidence>
<sequence length="470" mass="51814">MPQTLQPQHEHPQGNLKKGLSNRHIQLIALGGSIGTGLFLGIAQTIKLAGPSVILGYAIAGLIAFLMMRQLGEMIVEEPVSGSFSHFAYKYWGKFAGFMSGWNYWVLNILVCMAELSAIGLYIHYWWPEIPTWVSALGFFIFINVINLLNVKLFGEMEFWLAIIKVIAIIAMIAFGSYLLASGSGSASSNISNLWALGGFFPNGVMGLVMAMAMIMFAFGGIELVGIAAAETDNPKTTLPKAINQIVYRVLLFYILSLVIILSLYPWNQMAQGGSPFVMIFDSLGSQTAATVLNFVVLTAAVSVYNSTNYCTSRMLLGLAEQGNAPEFFSKINSCGIPVNAVMASAFFTLLCVLVNYLFPEKAFSLLMMLVVAAIVINWVVISYTHLKFKRRMIALQTATLFPSIAYPFTNYLCIAFMCGILFIMSQTPDMLIAVWMIPVWISILLIAYFFQKKKAADHAILSKDKVRLS</sequence>
<comment type="subcellular location">
    <subcellularLocation>
        <location evidence="1">Cell inner membrane</location>
        <topology evidence="1">Multi-pass membrane protein</topology>
    </subcellularLocation>
</comment>
<evidence type="ECO:0000256" key="5">
    <source>
        <dbReference type="ARBA" id="ARBA00022519"/>
    </source>
</evidence>
<evidence type="ECO:0000256" key="9">
    <source>
        <dbReference type="ARBA" id="ARBA00023136"/>
    </source>
</evidence>
<feature type="transmembrane region" description="Helical" evidence="10">
    <location>
        <begin position="158"/>
        <end position="180"/>
    </location>
</feature>
<dbReference type="AlphaFoldDB" id="A0A151Y4D3"/>
<feature type="transmembrane region" description="Helical" evidence="10">
    <location>
        <begin position="133"/>
        <end position="151"/>
    </location>
</feature>
<keyword evidence="5" id="KW-0997">Cell inner membrane</keyword>
<evidence type="ECO:0000256" key="2">
    <source>
        <dbReference type="ARBA" id="ARBA00008583"/>
    </source>
</evidence>
<evidence type="ECO:0000259" key="11">
    <source>
        <dbReference type="Pfam" id="PF00324"/>
    </source>
</evidence>
<dbReference type="PANTHER" id="PTHR43495">
    <property type="entry name" value="GABA PERMEASE"/>
    <property type="match status" value="1"/>
</dbReference>
<feature type="transmembrane region" description="Helical" evidence="10">
    <location>
        <begin position="287"/>
        <end position="305"/>
    </location>
</feature>
<keyword evidence="8 10" id="KW-1133">Transmembrane helix</keyword>
<evidence type="ECO:0000313" key="13">
    <source>
        <dbReference type="Proteomes" id="UP000076276"/>
    </source>
</evidence>
<dbReference type="Gene3D" id="1.20.1740.10">
    <property type="entry name" value="Amino acid/polyamine transporter I"/>
    <property type="match status" value="1"/>
</dbReference>
<comment type="caution">
    <text evidence="12">The sequence shown here is derived from an EMBL/GenBank/DDBJ whole genome shotgun (WGS) entry which is preliminary data.</text>
</comment>
<evidence type="ECO:0000256" key="6">
    <source>
        <dbReference type="ARBA" id="ARBA00022692"/>
    </source>
</evidence>
<feature type="transmembrane region" description="Helical" evidence="10">
    <location>
        <begin position="337"/>
        <end position="359"/>
    </location>
</feature>
<organism evidence="12 13">
    <name type="scientific">Acinetobacter pragensis</name>
    <dbReference type="NCBI Taxonomy" id="1806892"/>
    <lineage>
        <taxon>Bacteria</taxon>
        <taxon>Pseudomonadati</taxon>
        <taxon>Pseudomonadota</taxon>
        <taxon>Gammaproteobacteria</taxon>
        <taxon>Moraxellales</taxon>
        <taxon>Moraxellaceae</taxon>
        <taxon>Acinetobacter</taxon>
    </lineage>
</organism>
<evidence type="ECO:0000256" key="1">
    <source>
        <dbReference type="ARBA" id="ARBA00004429"/>
    </source>
</evidence>
<dbReference type="OrthoDB" id="5297508at2"/>
<keyword evidence="4" id="KW-1003">Cell membrane</keyword>
<keyword evidence="13" id="KW-1185">Reference proteome</keyword>
<evidence type="ECO:0000313" key="12">
    <source>
        <dbReference type="EMBL" id="KYQ72839.1"/>
    </source>
</evidence>
<feature type="transmembrane region" description="Helical" evidence="10">
    <location>
        <begin position="246"/>
        <end position="267"/>
    </location>
</feature>
<dbReference type="STRING" id="1806892.AZH43_08285"/>
<dbReference type="Proteomes" id="UP000076276">
    <property type="component" value="Unassembled WGS sequence"/>
</dbReference>
<dbReference type="PANTHER" id="PTHR43495:SF4">
    <property type="entry name" value="AROMATIC AMINO ACID TRANSPORT PROTEIN AROP"/>
    <property type="match status" value="1"/>
</dbReference>
<dbReference type="InterPro" id="IPR004840">
    <property type="entry name" value="Amino_acid_permease_CS"/>
</dbReference>
<feature type="transmembrane region" description="Helical" evidence="10">
    <location>
        <begin position="365"/>
        <end position="384"/>
    </location>
</feature>
<keyword evidence="7" id="KW-0029">Amino-acid transport</keyword>
<evidence type="ECO:0000256" key="7">
    <source>
        <dbReference type="ARBA" id="ARBA00022970"/>
    </source>
</evidence>
<feature type="transmembrane region" description="Helical" evidence="10">
    <location>
        <begin position="431"/>
        <end position="451"/>
    </location>
</feature>
<feature type="transmembrane region" description="Helical" evidence="10">
    <location>
        <begin position="200"/>
        <end position="225"/>
    </location>
</feature>
<reference evidence="12 13" key="1">
    <citation type="submission" date="2016-03" db="EMBL/GenBank/DDBJ databases">
        <title>Acinetobacter genomospecies 28 strain ANC 4149.</title>
        <authorList>
            <person name="Radolfova-Krizova L."/>
            <person name="Nemec A."/>
        </authorList>
    </citation>
    <scope>NUCLEOTIDE SEQUENCE [LARGE SCALE GENOMIC DNA]</scope>
    <source>
        <strain evidence="12 13">ANC 4149</strain>
    </source>
</reference>
<keyword evidence="6 10" id="KW-0812">Transmembrane</keyword>
<feature type="transmembrane region" description="Helical" evidence="10">
    <location>
        <begin position="25"/>
        <end position="43"/>
    </location>
</feature>
<keyword evidence="3" id="KW-0813">Transport</keyword>
<dbReference type="FunFam" id="1.20.1740.10:FF:000001">
    <property type="entry name" value="Amino acid permease"/>
    <property type="match status" value="1"/>
</dbReference>
<accession>A0A151Y4D3</accession>
<keyword evidence="9 10" id="KW-0472">Membrane</keyword>
<dbReference type="GO" id="GO:0005886">
    <property type="term" value="C:plasma membrane"/>
    <property type="evidence" value="ECO:0007669"/>
    <property type="project" value="UniProtKB-SubCell"/>
</dbReference>
<proteinExistence type="inferred from homology"/>
<dbReference type="PROSITE" id="PS00218">
    <property type="entry name" value="AMINO_ACID_PERMEASE_1"/>
    <property type="match status" value="1"/>
</dbReference>
<dbReference type="InterPro" id="IPR004841">
    <property type="entry name" value="AA-permease/SLC12A_dom"/>
</dbReference>
<name>A0A151Y4D3_9GAMM</name>
<evidence type="ECO:0000256" key="4">
    <source>
        <dbReference type="ARBA" id="ARBA00022475"/>
    </source>
</evidence>
<feature type="domain" description="Amino acid permease/ SLC12A" evidence="11">
    <location>
        <begin position="24"/>
        <end position="459"/>
    </location>
</feature>
<gene>
    <name evidence="12" type="ORF">AZH43_08285</name>
</gene>